<name>A0A6M8UCV5_9GAMM</name>
<dbReference type="Proteomes" id="UP000505325">
    <property type="component" value="Chromosome"/>
</dbReference>
<evidence type="ECO:0000313" key="2">
    <source>
        <dbReference type="Proteomes" id="UP000505325"/>
    </source>
</evidence>
<dbReference type="KEGG" id="pmak:PMPD1_2492"/>
<dbReference type="AlphaFoldDB" id="A0A6M8UCV5"/>
<gene>
    <name evidence="1" type="ORF">PMPD1_2492</name>
</gene>
<reference evidence="1 2" key="1">
    <citation type="submission" date="2020-06" db="EMBL/GenBank/DDBJ databases">
        <title>Genome sequence of Paramixta manurensis strain PD-1.</title>
        <authorList>
            <person name="Lee C.W."/>
            <person name="Kim J."/>
        </authorList>
    </citation>
    <scope>NUCLEOTIDE SEQUENCE [LARGE SCALE GENOMIC DNA]</scope>
    <source>
        <strain evidence="1 2">PD-1</strain>
    </source>
</reference>
<dbReference type="RefSeq" id="WP_173634378.1">
    <property type="nucleotide sequence ID" value="NZ_CP054212.1"/>
</dbReference>
<accession>A0A6M8UCV5</accession>
<organism evidence="1 2">
    <name type="scientific">Paramixta manurensis</name>
    <dbReference type="NCBI Taxonomy" id="2740817"/>
    <lineage>
        <taxon>Bacteria</taxon>
        <taxon>Pseudomonadati</taxon>
        <taxon>Pseudomonadota</taxon>
        <taxon>Gammaproteobacteria</taxon>
        <taxon>Enterobacterales</taxon>
        <taxon>Erwiniaceae</taxon>
        <taxon>Paramixta</taxon>
    </lineage>
</organism>
<evidence type="ECO:0000313" key="1">
    <source>
        <dbReference type="EMBL" id="QKJ87434.1"/>
    </source>
</evidence>
<keyword evidence="2" id="KW-1185">Reference proteome</keyword>
<dbReference type="EMBL" id="CP054212">
    <property type="protein sequence ID" value="QKJ87434.1"/>
    <property type="molecule type" value="Genomic_DNA"/>
</dbReference>
<sequence length="60" mass="6560">MDKLTQTQSVDLIAGIIGKKIDVAGEETRRLAITGALSGVTKAYYSREQNKHRADEPESV</sequence>
<proteinExistence type="predicted"/>
<protein>
    <submittedName>
        <fullName evidence="1">Uncharacterized protein</fullName>
    </submittedName>
</protein>